<dbReference type="PANTHER" id="PTHR46696">
    <property type="entry name" value="P450, PUTATIVE (EUROFUNG)-RELATED"/>
    <property type="match status" value="1"/>
</dbReference>
<dbReference type="PROSITE" id="PS00086">
    <property type="entry name" value="CYTOCHROME_P450"/>
    <property type="match status" value="1"/>
</dbReference>
<organism evidence="5 6">
    <name type="scientific">Paenibacillus alba</name>
    <dbReference type="NCBI Taxonomy" id="1197127"/>
    <lineage>
        <taxon>Bacteria</taxon>
        <taxon>Bacillati</taxon>
        <taxon>Bacillota</taxon>
        <taxon>Bacilli</taxon>
        <taxon>Bacillales</taxon>
        <taxon>Paenibacillaceae</taxon>
        <taxon>Paenibacillus</taxon>
    </lineage>
</organism>
<keyword evidence="6" id="KW-1185">Reference proteome</keyword>
<dbReference type="CDD" id="cd11032">
    <property type="entry name" value="P450_EryK-like"/>
    <property type="match status" value="1"/>
</dbReference>
<dbReference type="InterPro" id="IPR036396">
    <property type="entry name" value="Cyt_P450_sf"/>
</dbReference>
<evidence type="ECO:0000256" key="3">
    <source>
        <dbReference type="ARBA" id="ARBA00023033"/>
    </source>
</evidence>
<sequence length="384" mass="43682">MNWEISASNELIPLPYFKEMRNSSPVSLNKEKTAWNVFKYEDVKTIFARHDLFSSQGVESVNDPIESSILRQDPPKHRQLRMLVSQAFTPRIIQGLEAKIEAIAGALCDQMETNAKVDGLQDYASPLPIIVIAEMLGIPPEDRERFKAWSDALVGNDTDRYYQCQQEMSVYFSEIAARRRVEPQEDLISNLVRVNEEGAQLSDVEVIGFCILLLVAGNETTTNLISSAMLLFDDHADAKAHLIADNALIPQALEEVLRYCSPVQTMIRTVTQTTILRGQTLNPGQMVNIWIGSANHDEDIFEHPEIFNIHRNPNPHLAFGHGIHYCLGAQLARLESKIALQTLLRRFPDFRLDYSQPLERIDSWIMFGVKQLPIILRDERNNSR</sequence>
<dbReference type="Proteomes" id="UP001338137">
    <property type="component" value="Unassembled WGS sequence"/>
</dbReference>
<dbReference type="InterPro" id="IPR017972">
    <property type="entry name" value="Cyt_P450_CS"/>
</dbReference>
<evidence type="ECO:0000256" key="4">
    <source>
        <dbReference type="RuleBase" id="RU000461"/>
    </source>
</evidence>
<keyword evidence="3 4" id="KW-0503">Monooxygenase</keyword>
<name>A0ABU6G7Z1_9BACL</name>
<dbReference type="EMBL" id="JARLKY010000063">
    <property type="protein sequence ID" value="MEC0230284.1"/>
    <property type="molecule type" value="Genomic_DNA"/>
</dbReference>
<comment type="caution">
    <text evidence="5">The sequence shown here is derived from an EMBL/GenBank/DDBJ whole genome shotgun (WGS) entry which is preliminary data.</text>
</comment>
<dbReference type="SUPFAM" id="SSF48264">
    <property type="entry name" value="Cytochrome P450"/>
    <property type="match status" value="1"/>
</dbReference>
<evidence type="ECO:0000256" key="1">
    <source>
        <dbReference type="ARBA" id="ARBA00010617"/>
    </source>
</evidence>
<reference evidence="5 6" key="1">
    <citation type="submission" date="2023-03" db="EMBL/GenBank/DDBJ databases">
        <title>Bacillus Genome Sequencing.</title>
        <authorList>
            <person name="Dunlap C."/>
        </authorList>
    </citation>
    <scope>NUCLEOTIDE SEQUENCE [LARGE SCALE GENOMIC DNA]</scope>
    <source>
        <strain evidence="5 6">BD-533</strain>
    </source>
</reference>
<dbReference type="Pfam" id="PF00067">
    <property type="entry name" value="p450"/>
    <property type="match status" value="1"/>
</dbReference>
<dbReference type="PRINTS" id="PR00385">
    <property type="entry name" value="P450"/>
</dbReference>
<evidence type="ECO:0000313" key="6">
    <source>
        <dbReference type="Proteomes" id="UP001338137"/>
    </source>
</evidence>
<dbReference type="PANTHER" id="PTHR46696:SF1">
    <property type="entry name" value="CYTOCHROME P450 YJIB-RELATED"/>
    <property type="match status" value="1"/>
</dbReference>
<keyword evidence="2 4" id="KW-0349">Heme</keyword>
<keyword evidence="4" id="KW-0408">Iron</keyword>
<keyword evidence="4" id="KW-0479">Metal-binding</keyword>
<dbReference type="InterPro" id="IPR002397">
    <property type="entry name" value="Cyt_P450_B"/>
</dbReference>
<evidence type="ECO:0000313" key="5">
    <source>
        <dbReference type="EMBL" id="MEC0230284.1"/>
    </source>
</evidence>
<keyword evidence="4" id="KW-0560">Oxidoreductase</keyword>
<dbReference type="PRINTS" id="PR00359">
    <property type="entry name" value="BP450"/>
</dbReference>
<dbReference type="Gene3D" id="1.10.630.10">
    <property type="entry name" value="Cytochrome P450"/>
    <property type="match status" value="1"/>
</dbReference>
<comment type="similarity">
    <text evidence="1 4">Belongs to the cytochrome P450 family.</text>
</comment>
<evidence type="ECO:0000256" key="2">
    <source>
        <dbReference type="ARBA" id="ARBA00022617"/>
    </source>
</evidence>
<gene>
    <name evidence="5" type="ORF">P4I72_24435</name>
</gene>
<dbReference type="InterPro" id="IPR001128">
    <property type="entry name" value="Cyt_P450"/>
</dbReference>
<proteinExistence type="inferred from homology"/>
<dbReference type="RefSeq" id="WP_326074339.1">
    <property type="nucleotide sequence ID" value="NZ_JARLKY010000063.1"/>
</dbReference>
<protein>
    <submittedName>
        <fullName evidence="5">Cytochrome P450</fullName>
    </submittedName>
</protein>
<accession>A0ABU6G7Z1</accession>